<evidence type="ECO:0000256" key="9">
    <source>
        <dbReference type="SAM" id="MobiDB-lite"/>
    </source>
</evidence>
<dbReference type="Gene3D" id="1.10.340.70">
    <property type="match status" value="1"/>
</dbReference>
<dbReference type="GO" id="GO:0015074">
    <property type="term" value="P:DNA integration"/>
    <property type="evidence" value="ECO:0007669"/>
    <property type="project" value="InterPro"/>
</dbReference>
<evidence type="ECO:0000259" key="11">
    <source>
        <dbReference type="PROSITE" id="PS50994"/>
    </source>
</evidence>
<dbReference type="PANTHER" id="PTHR37984:SF5">
    <property type="entry name" value="PROTEIN NYNRIN-LIKE"/>
    <property type="match status" value="1"/>
</dbReference>
<dbReference type="InterPro" id="IPR041373">
    <property type="entry name" value="RT_RNaseH"/>
</dbReference>
<keyword evidence="5" id="KW-0255">Endonuclease</keyword>
<dbReference type="SUPFAM" id="SSF53098">
    <property type="entry name" value="Ribonuclease H-like"/>
    <property type="match status" value="1"/>
</dbReference>
<evidence type="ECO:0000256" key="1">
    <source>
        <dbReference type="ARBA" id="ARBA00012493"/>
    </source>
</evidence>
<evidence type="ECO:0000256" key="6">
    <source>
        <dbReference type="ARBA" id="ARBA00022801"/>
    </source>
</evidence>
<proteinExistence type="predicted"/>
<keyword evidence="2" id="KW-0808">Transferase</keyword>
<feature type="domain" description="Integrase catalytic" evidence="11">
    <location>
        <begin position="1278"/>
        <end position="1445"/>
    </location>
</feature>
<dbReference type="EC" id="2.7.7.49" evidence="1"/>
<dbReference type="Gene3D" id="3.10.10.10">
    <property type="entry name" value="HIV Type 1 Reverse Transcriptase, subunit A, domain 1"/>
    <property type="match status" value="1"/>
</dbReference>
<evidence type="ECO:0000256" key="4">
    <source>
        <dbReference type="ARBA" id="ARBA00022722"/>
    </source>
</evidence>
<dbReference type="Pfam" id="PF03732">
    <property type="entry name" value="Retrotrans_gag"/>
    <property type="match status" value="1"/>
</dbReference>
<evidence type="ECO:0000259" key="10">
    <source>
        <dbReference type="PROSITE" id="PS50158"/>
    </source>
</evidence>
<dbReference type="Gene3D" id="3.30.70.270">
    <property type="match status" value="2"/>
</dbReference>
<evidence type="ECO:0000313" key="12">
    <source>
        <dbReference type="EMBL" id="KAL0361710.1"/>
    </source>
</evidence>
<protein>
    <recommendedName>
        <fullName evidence="1">RNA-directed DNA polymerase</fullName>
        <ecNumber evidence="1">2.7.7.49</ecNumber>
    </recommendedName>
</protein>
<dbReference type="PANTHER" id="PTHR37984">
    <property type="entry name" value="PROTEIN CBG26694"/>
    <property type="match status" value="1"/>
</dbReference>
<dbReference type="CDD" id="cd09274">
    <property type="entry name" value="RNase_HI_RT_Ty3"/>
    <property type="match status" value="1"/>
</dbReference>
<dbReference type="Pfam" id="PF00665">
    <property type="entry name" value="rve"/>
    <property type="match status" value="1"/>
</dbReference>
<evidence type="ECO:0000256" key="8">
    <source>
        <dbReference type="PROSITE-ProRule" id="PRU00047"/>
    </source>
</evidence>
<feature type="region of interest" description="Disordered" evidence="9">
    <location>
        <begin position="1"/>
        <end position="40"/>
    </location>
</feature>
<dbReference type="GO" id="GO:0003676">
    <property type="term" value="F:nucleic acid binding"/>
    <property type="evidence" value="ECO:0007669"/>
    <property type="project" value="InterPro"/>
</dbReference>
<keyword evidence="6" id="KW-0378">Hydrolase</keyword>
<dbReference type="InterPro" id="IPR001878">
    <property type="entry name" value="Znf_CCHC"/>
</dbReference>
<dbReference type="GO" id="GO:0004519">
    <property type="term" value="F:endonuclease activity"/>
    <property type="evidence" value="ECO:0007669"/>
    <property type="project" value="UniProtKB-KW"/>
</dbReference>
<name>A0AAW2Q269_SESRA</name>
<dbReference type="InterPro" id="IPR012337">
    <property type="entry name" value="RNaseH-like_sf"/>
</dbReference>
<dbReference type="Pfam" id="PF13650">
    <property type="entry name" value="Asp_protease_2"/>
    <property type="match status" value="1"/>
</dbReference>
<dbReference type="InterPro" id="IPR000477">
    <property type="entry name" value="RT_dom"/>
</dbReference>
<dbReference type="Pfam" id="PF17921">
    <property type="entry name" value="Integrase_H2C2"/>
    <property type="match status" value="1"/>
</dbReference>
<feature type="compositionally biased region" description="Basic and acidic residues" evidence="9">
    <location>
        <begin position="15"/>
        <end position="32"/>
    </location>
</feature>
<dbReference type="SUPFAM" id="SSF56672">
    <property type="entry name" value="DNA/RNA polymerases"/>
    <property type="match status" value="1"/>
</dbReference>
<organism evidence="12">
    <name type="scientific">Sesamum radiatum</name>
    <name type="common">Black benniseed</name>
    <dbReference type="NCBI Taxonomy" id="300843"/>
    <lineage>
        <taxon>Eukaryota</taxon>
        <taxon>Viridiplantae</taxon>
        <taxon>Streptophyta</taxon>
        <taxon>Embryophyta</taxon>
        <taxon>Tracheophyta</taxon>
        <taxon>Spermatophyta</taxon>
        <taxon>Magnoliopsida</taxon>
        <taxon>eudicotyledons</taxon>
        <taxon>Gunneridae</taxon>
        <taxon>Pentapetalae</taxon>
        <taxon>asterids</taxon>
        <taxon>lamiids</taxon>
        <taxon>Lamiales</taxon>
        <taxon>Pedaliaceae</taxon>
        <taxon>Sesamum</taxon>
    </lineage>
</organism>
<evidence type="ECO:0000256" key="3">
    <source>
        <dbReference type="ARBA" id="ARBA00022695"/>
    </source>
</evidence>
<dbReference type="InterPro" id="IPR036397">
    <property type="entry name" value="RNaseH_sf"/>
</dbReference>
<feature type="compositionally biased region" description="Basic and acidic residues" evidence="9">
    <location>
        <begin position="433"/>
        <end position="447"/>
    </location>
</feature>
<keyword evidence="3" id="KW-0548">Nucleotidyltransferase</keyword>
<reference evidence="12" key="2">
    <citation type="journal article" date="2024" name="Plant">
        <title>Genomic evolution and insights into agronomic trait innovations of Sesamum species.</title>
        <authorList>
            <person name="Miao H."/>
            <person name="Wang L."/>
            <person name="Qu L."/>
            <person name="Liu H."/>
            <person name="Sun Y."/>
            <person name="Le M."/>
            <person name="Wang Q."/>
            <person name="Wei S."/>
            <person name="Zheng Y."/>
            <person name="Lin W."/>
            <person name="Duan Y."/>
            <person name="Cao H."/>
            <person name="Xiong S."/>
            <person name="Wang X."/>
            <person name="Wei L."/>
            <person name="Li C."/>
            <person name="Ma Q."/>
            <person name="Ju M."/>
            <person name="Zhao R."/>
            <person name="Li G."/>
            <person name="Mu C."/>
            <person name="Tian Q."/>
            <person name="Mei H."/>
            <person name="Zhang T."/>
            <person name="Gao T."/>
            <person name="Zhang H."/>
        </authorList>
    </citation>
    <scope>NUCLEOTIDE SEQUENCE</scope>
    <source>
        <strain evidence="12">G02</strain>
    </source>
</reference>
<keyword evidence="7" id="KW-0695">RNA-directed DNA polymerase</keyword>
<dbReference type="InterPro" id="IPR005162">
    <property type="entry name" value="Retrotrans_gag_dom"/>
</dbReference>
<dbReference type="InterPro" id="IPR021109">
    <property type="entry name" value="Peptidase_aspartic_dom_sf"/>
</dbReference>
<dbReference type="PROSITE" id="PS50994">
    <property type="entry name" value="INTEGRASE"/>
    <property type="match status" value="1"/>
</dbReference>
<feature type="domain" description="CCHC-type" evidence="10">
    <location>
        <begin position="313"/>
        <end position="326"/>
    </location>
</feature>
<feature type="compositionally biased region" description="Basic and acidic residues" evidence="9">
    <location>
        <begin position="461"/>
        <end position="486"/>
    </location>
</feature>
<dbReference type="Gene3D" id="3.30.420.10">
    <property type="entry name" value="Ribonuclease H-like superfamily/Ribonuclease H"/>
    <property type="match status" value="1"/>
</dbReference>
<dbReference type="EMBL" id="JACGWJ010000016">
    <property type="protein sequence ID" value="KAL0361710.1"/>
    <property type="molecule type" value="Genomic_DNA"/>
</dbReference>
<dbReference type="Gene3D" id="2.40.70.10">
    <property type="entry name" value="Acid Proteases"/>
    <property type="match status" value="1"/>
</dbReference>
<feature type="region of interest" description="Disordered" evidence="9">
    <location>
        <begin position="363"/>
        <end position="392"/>
    </location>
</feature>
<dbReference type="CDD" id="cd01647">
    <property type="entry name" value="RT_LTR"/>
    <property type="match status" value="1"/>
</dbReference>
<evidence type="ECO:0000256" key="5">
    <source>
        <dbReference type="ARBA" id="ARBA00022759"/>
    </source>
</evidence>
<comment type="caution">
    <text evidence="12">The sequence shown here is derived from an EMBL/GenBank/DDBJ whole genome shotgun (WGS) entry which is preliminary data.</text>
</comment>
<dbReference type="Pfam" id="PF17917">
    <property type="entry name" value="RT_RNaseH"/>
    <property type="match status" value="1"/>
</dbReference>
<accession>A0AAW2Q269</accession>
<dbReference type="GO" id="GO:0003964">
    <property type="term" value="F:RNA-directed DNA polymerase activity"/>
    <property type="evidence" value="ECO:0007669"/>
    <property type="project" value="UniProtKB-KW"/>
</dbReference>
<dbReference type="GO" id="GO:0008270">
    <property type="term" value="F:zinc ion binding"/>
    <property type="evidence" value="ECO:0007669"/>
    <property type="project" value="UniProtKB-KW"/>
</dbReference>
<evidence type="ECO:0000256" key="7">
    <source>
        <dbReference type="ARBA" id="ARBA00022918"/>
    </source>
</evidence>
<keyword evidence="8" id="KW-0863">Zinc-finger</keyword>
<sequence>MTRSHGEELTPYDPEIERTFHRRKNNIERGENSGETDPEEQLVIVEPTMEAIGAAERPMMEYSFPPADGTTSSIVKPAVEANNFEIKPAIIQIIRSSVQFSGLPDEDPNKHLVNFLEICDTFRFNGVSSDAIRLRIFPFSLCDTAKDWLQSLPAGSITTWAALTQKFLAKYFPPAKTAKMLNEITSFVQLDRESLYEAWERFKSMLRKCPHHELPVWRQVQTFYNGVTLANRATIDAAAGGTIMKKLPSEAFNIIDEIATNLYSYGQERVERRTAGIHSIDAISALSAQITALTHRMDNLGAAILNGAPVGPCGACGQIGHSSQDCQVGNPSIVHEDANFVSNGGRSNFNPYSNTYNPGWRSHPNFSWSNNQQQGPARPVPPRQPPPQEPKSNLEEMFSKFITATDTRFQNQDASIRNIEMQLGQLVSMVSGRREGQLPSDTEKNPKEQVNAVTLKNGKTLGEEPPRKQMEETPDQEKEELKEETKGSPLKLNMPSYAKFLKEVISNKRKWENGETVKLNEECSAILQNKLPPKLKDPGSFSIPCTIGDMNFEKALCDLGASINLMPYSIFAKLGMHELTPTIVTLQLADRSIKYPRGIIEDVLVKVGKFVIPVDFVVLDMEEDANTPLILGRPFLATGKALIDVQKGQLTLRINDEEVIFNVFKAIKHPRVADHEAFSIDCIEMLQRDCVNLSNDLDPITDCIVNSDRFESQGRTEESLQEEKLKRVLRENIKAIGWSIADIRGISPVTCTHKILMEEGHKPKAQPQRRLNPNMQEVVKKEILKWLAAGIIYPISDSMWVSPVQCVPKKGGMTVVTNEQNELIPTRTVTGWRVCIDYRALNDATRKDHFPLPFIDQMVEKLAGHAYYCFLDGYSGYHQVAIAPEDQEKTTFTCPYGTFAFRRMPFGLCNAPATFQRCMISVFGDFIDHFMEVFMDDFSVYASSFNACLVNLGKVLQRCEETNLVLNWEKCHFMVKEGIVLGHKVSYRGIEVDKAKVDLIAKLPPPQSVKEVRGFLGHAGFYRRSSARATSEKRFHTIYYASRTMNDAQRNYATTEKELLAVIFAIEKFRPYLLLSKVIVFTDHSALRYLMSKSDAKPRLLRWILLLQEFDLEIKDRRGCENTVADHLSRLNPTYVENMHNSPLQDEFPDEQLFAITQIEEPWFADFANFLAGKVIPPHLSYQQKKKFFSDIKYYLWDEPYLYKRCGDGMVRRCVPEEEMQSILGFCHDREVGGHHGGAKTAAKVLQCGFYWPSLFKDAHKYVSSCDQCQRTGNISHRNEMPLSNVLVCEIFDVWGIDFMGPFPKSYNNAYILVAVDYVSKWVEAIGTPTNDGRVVLKFIKKFIFTRYGTPRAIISDGGKHFCNKQFEALLKKFGVTHRIATPYHPQTSGQVEVSNREIKQILEKTVGTSRKDWALKLDDALWAYRTAFKTPIGMSPFRLIYGKNCHLPVELEHRAYWAIKFLNFDLNLAGQQRKLQLNELDEIRHHAYENARIFKERTKAWHDARIRPKDFSEGDKVLLFNSRLKLFPGKFRSKWSGPYTVTTVFPHGAVELLGEQGPFKVNGHRLKHYVEGAPPPPLEPPVHLSPV</sequence>
<dbReference type="InterPro" id="IPR001584">
    <property type="entry name" value="Integrase_cat-core"/>
</dbReference>
<dbReference type="InterPro" id="IPR041588">
    <property type="entry name" value="Integrase_H2C2"/>
</dbReference>
<dbReference type="CDD" id="cd00303">
    <property type="entry name" value="retropepsin_like"/>
    <property type="match status" value="1"/>
</dbReference>
<dbReference type="InterPro" id="IPR043128">
    <property type="entry name" value="Rev_trsase/Diguanyl_cyclase"/>
</dbReference>
<keyword evidence="8" id="KW-0479">Metal-binding</keyword>
<dbReference type="PROSITE" id="PS50158">
    <property type="entry name" value="ZF_CCHC"/>
    <property type="match status" value="1"/>
</dbReference>
<keyword evidence="4" id="KW-0540">Nuclease</keyword>
<dbReference type="GO" id="GO:0016787">
    <property type="term" value="F:hydrolase activity"/>
    <property type="evidence" value="ECO:0007669"/>
    <property type="project" value="UniProtKB-KW"/>
</dbReference>
<dbReference type="Pfam" id="PF00078">
    <property type="entry name" value="RVT_1"/>
    <property type="match status" value="1"/>
</dbReference>
<reference evidence="12" key="1">
    <citation type="submission" date="2020-06" db="EMBL/GenBank/DDBJ databases">
        <authorList>
            <person name="Li T."/>
            <person name="Hu X."/>
            <person name="Zhang T."/>
            <person name="Song X."/>
            <person name="Zhang H."/>
            <person name="Dai N."/>
            <person name="Sheng W."/>
            <person name="Hou X."/>
            <person name="Wei L."/>
        </authorList>
    </citation>
    <scope>NUCLEOTIDE SEQUENCE</scope>
    <source>
        <strain evidence="12">G02</strain>
        <tissue evidence="12">Leaf</tissue>
    </source>
</reference>
<feature type="region of interest" description="Disordered" evidence="9">
    <location>
        <begin position="433"/>
        <end position="489"/>
    </location>
</feature>
<evidence type="ECO:0000256" key="2">
    <source>
        <dbReference type="ARBA" id="ARBA00022679"/>
    </source>
</evidence>
<dbReference type="InterPro" id="IPR050951">
    <property type="entry name" value="Retrovirus_Pol_polyprotein"/>
</dbReference>
<keyword evidence="8" id="KW-0862">Zinc</keyword>
<feature type="compositionally biased region" description="Pro residues" evidence="9">
    <location>
        <begin position="378"/>
        <end position="389"/>
    </location>
</feature>
<dbReference type="InterPro" id="IPR043502">
    <property type="entry name" value="DNA/RNA_pol_sf"/>
</dbReference>
<gene>
    <name evidence="12" type="ORF">Sradi_3855500</name>
</gene>